<dbReference type="AlphaFoldDB" id="A0A6I3SJB1"/>
<gene>
    <name evidence="1" type="ORF">GJ688_07535</name>
</gene>
<accession>A0A6I3SJB1</accession>
<dbReference type="Proteomes" id="UP000430670">
    <property type="component" value="Unassembled WGS sequence"/>
</dbReference>
<dbReference type="EMBL" id="WNKU01000006">
    <property type="protein sequence ID" value="MTV48832.1"/>
    <property type="molecule type" value="Genomic_DNA"/>
</dbReference>
<protein>
    <submittedName>
        <fullName evidence="1">Uncharacterized protein</fullName>
    </submittedName>
</protein>
<organism evidence="1 2">
    <name type="scientific">Heliobacterium mobile</name>
    <name type="common">Heliobacillus mobilis</name>
    <dbReference type="NCBI Taxonomy" id="28064"/>
    <lineage>
        <taxon>Bacteria</taxon>
        <taxon>Bacillati</taxon>
        <taxon>Bacillota</taxon>
        <taxon>Clostridia</taxon>
        <taxon>Eubacteriales</taxon>
        <taxon>Heliobacteriaceae</taxon>
        <taxon>Heliobacterium</taxon>
    </lineage>
</organism>
<sequence>MSSLNEAVNKLAKSLAALHADLERSEKRETKKIFYGNCDEECAAMEFGWAETHFSRKRK</sequence>
<keyword evidence="2" id="KW-1185">Reference proteome</keyword>
<reference evidence="1 2" key="1">
    <citation type="submission" date="2019-11" db="EMBL/GenBank/DDBJ databases">
        <title>Whole-genome sequence of a the green, strictly anaerobic photosynthetic bacterium Heliobacillus mobilis DSM 6151.</title>
        <authorList>
            <person name="Kyndt J.A."/>
            <person name="Meyer T.E."/>
        </authorList>
    </citation>
    <scope>NUCLEOTIDE SEQUENCE [LARGE SCALE GENOMIC DNA]</scope>
    <source>
        <strain evidence="1 2">DSM 6151</strain>
    </source>
</reference>
<evidence type="ECO:0000313" key="2">
    <source>
        <dbReference type="Proteomes" id="UP000430670"/>
    </source>
</evidence>
<dbReference type="RefSeq" id="WP_155475932.1">
    <property type="nucleotide sequence ID" value="NZ_WNKU01000006.1"/>
</dbReference>
<name>A0A6I3SJB1_HELMO</name>
<proteinExistence type="predicted"/>
<evidence type="ECO:0000313" key="1">
    <source>
        <dbReference type="EMBL" id="MTV48832.1"/>
    </source>
</evidence>
<comment type="caution">
    <text evidence="1">The sequence shown here is derived from an EMBL/GenBank/DDBJ whole genome shotgun (WGS) entry which is preliminary data.</text>
</comment>